<dbReference type="EMBL" id="ASHM01004166">
    <property type="protein sequence ID" value="PNY10913.1"/>
    <property type="molecule type" value="Genomic_DNA"/>
</dbReference>
<reference evidence="2 3" key="1">
    <citation type="journal article" date="2014" name="Am. J. Bot.">
        <title>Genome assembly and annotation for red clover (Trifolium pratense; Fabaceae).</title>
        <authorList>
            <person name="Istvanek J."/>
            <person name="Jaros M."/>
            <person name="Krenek A."/>
            <person name="Repkova J."/>
        </authorList>
    </citation>
    <scope>NUCLEOTIDE SEQUENCE [LARGE SCALE GENOMIC DNA]</scope>
    <source>
        <strain evidence="3">cv. Tatra</strain>
        <tissue evidence="2">Young leaves</tissue>
    </source>
</reference>
<proteinExistence type="predicted"/>
<name>A0A2K3P6K9_TRIPR</name>
<accession>A0A2K3P6K9</accession>
<protein>
    <submittedName>
        <fullName evidence="2">Uncharacterized protein</fullName>
    </submittedName>
</protein>
<comment type="caution">
    <text evidence="2">The sequence shown here is derived from an EMBL/GenBank/DDBJ whole genome shotgun (WGS) entry which is preliminary data.</text>
</comment>
<dbReference type="AlphaFoldDB" id="A0A2K3P6K9"/>
<organism evidence="2 3">
    <name type="scientific">Trifolium pratense</name>
    <name type="common">Red clover</name>
    <dbReference type="NCBI Taxonomy" id="57577"/>
    <lineage>
        <taxon>Eukaryota</taxon>
        <taxon>Viridiplantae</taxon>
        <taxon>Streptophyta</taxon>
        <taxon>Embryophyta</taxon>
        <taxon>Tracheophyta</taxon>
        <taxon>Spermatophyta</taxon>
        <taxon>Magnoliopsida</taxon>
        <taxon>eudicotyledons</taxon>
        <taxon>Gunneridae</taxon>
        <taxon>Pentapetalae</taxon>
        <taxon>rosids</taxon>
        <taxon>fabids</taxon>
        <taxon>Fabales</taxon>
        <taxon>Fabaceae</taxon>
        <taxon>Papilionoideae</taxon>
        <taxon>50 kb inversion clade</taxon>
        <taxon>NPAAA clade</taxon>
        <taxon>Hologalegina</taxon>
        <taxon>IRL clade</taxon>
        <taxon>Trifolieae</taxon>
        <taxon>Trifolium</taxon>
    </lineage>
</organism>
<dbReference type="STRING" id="57577.A0A2K3P6K9"/>
<evidence type="ECO:0000313" key="3">
    <source>
        <dbReference type="Proteomes" id="UP000236291"/>
    </source>
</evidence>
<feature type="compositionally biased region" description="Basic residues" evidence="1">
    <location>
        <begin position="187"/>
        <end position="196"/>
    </location>
</feature>
<dbReference type="PANTHER" id="PTHR31973">
    <property type="entry name" value="POLYPROTEIN, PUTATIVE-RELATED"/>
    <property type="match status" value="1"/>
</dbReference>
<dbReference type="PANTHER" id="PTHR31973:SF187">
    <property type="entry name" value="MUTATOR TRANSPOSASE MUDRA PROTEIN"/>
    <property type="match status" value="1"/>
</dbReference>
<sequence length="232" mass="26096">MVSNIRSGLSFLTSKGLVPTIASTSDYVEHRLCVKHLYGNWRKKYPGDELKKALWAAARSTTIPEFTRAMDNLKKLTEAAWKDMCDLTPDMWSRAAFSTHTCCDLQVNNMCEAFNSAILEYRDKPIISLVEGLKFYMTNRIVKLRDYMLRKTTFLDTSNNLIRPSNGPKGWPIVDATQIAPPYVRRAPGRPKKLRRTSNNCAATGPRGLKKSARIATNAVDPIGTQQSVNKP</sequence>
<reference evidence="2 3" key="2">
    <citation type="journal article" date="2017" name="Front. Plant Sci.">
        <title>Gene Classification and Mining of Molecular Markers Useful in Red Clover (Trifolium pratense) Breeding.</title>
        <authorList>
            <person name="Istvanek J."/>
            <person name="Dluhosova J."/>
            <person name="Dluhos P."/>
            <person name="Patkova L."/>
            <person name="Nedelnik J."/>
            <person name="Repkova J."/>
        </authorList>
    </citation>
    <scope>NUCLEOTIDE SEQUENCE [LARGE SCALE GENOMIC DNA]</scope>
    <source>
        <strain evidence="3">cv. Tatra</strain>
        <tissue evidence="2">Young leaves</tissue>
    </source>
</reference>
<feature type="region of interest" description="Disordered" evidence="1">
    <location>
        <begin position="185"/>
        <end position="232"/>
    </location>
</feature>
<dbReference type="Proteomes" id="UP000236291">
    <property type="component" value="Unassembled WGS sequence"/>
</dbReference>
<evidence type="ECO:0000313" key="2">
    <source>
        <dbReference type="EMBL" id="PNY10913.1"/>
    </source>
</evidence>
<gene>
    <name evidence="2" type="ORF">L195_g007507</name>
</gene>
<evidence type="ECO:0000256" key="1">
    <source>
        <dbReference type="SAM" id="MobiDB-lite"/>
    </source>
</evidence>